<evidence type="ECO:0000313" key="1">
    <source>
        <dbReference type="EMBL" id="KAF2567386.1"/>
    </source>
</evidence>
<evidence type="ECO:0000313" key="2">
    <source>
        <dbReference type="Proteomes" id="UP000712281"/>
    </source>
</evidence>
<reference evidence="1" key="1">
    <citation type="submission" date="2019-12" db="EMBL/GenBank/DDBJ databases">
        <title>Genome sequencing and annotation of Brassica cretica.</title>
        <authorList>
            <person name="Studholme D.J."/>
            <person name="Sarris P.F."/>
        </authorList>
    </citation>
    <scope>NUCLEOTIDE SEQUENCE</scope>
    <source>
        <strain evidence="1">PFS-001/15</strain>
        <tissue evidence="1">Leaf</tissue>
    </source>
</reference>
<gene>
    <name evidence="1" type="ORF">F2Q68_00026006</name>
</gene>
<dbReference type="Proteomes" id="UP000712281">
    <property type="component" value="Unassembled WGS sequence"/>
</dbReference>
<protein>
    <submittedName>
        <fullName evidence="1">Uncharacterized protein</fullName>
    </submittedName>
</protein>
<accession>A0A8S9IDJ4</accession>
<proteinExistence type="predicted"/>
<comment type="caution">
    <text evidence="1">The sequence shown here is derived from an EMBL/GenBank/DDBJ whole genome shotgun (WGS) entry which is preliminary data.</text>
</comment>
<sequence>MNFRGVISEDFFRRLAVTKYEINGALDSAAVEEVSAISIPQGVLNFRKPYRIKSTFITVERVLFSLFSLSPPTPSSRLSLSVSSFRWPTEGLYPSVATLSPVFPAFPFSSYYSAPSSLLHLLCSSSGCGRIRRPKSESVGVYSFPGVMARSWPDLRRRRRLDGRFRV</sequence>
<dbReference type="AlphaFoldDB" id="A0A8S9IDJ4"/>
<organism evidence="1 2">
    <name type="scientific">Brassica cretica</name>
    <name type="common">Mustard</name>
    <dbReference type="NCBI Taxonomy" id="69181"/>
    <lineage>
        <taxon>Eukaryota</taxon>
        <taxon>Viridiplantae</taxon>
        <taxon>Streptophyta</taxon>
        <taxon>Embryophyta</taxon>
        <taxon>Tracheophyta</taxon>
        <taxon>Spermatophyta</taxon>
        <taxon>Magnoliopsida</taxon>
        <taxon>eudicotyledons</taxon>
        <taxon>Gunneridae</taxon>
        <taxon>Pentapetalae</taxon>
        <taxon>rosids</taxon>
        <taxon>malvids</taxon>
        <taxon>Brassicales</taxon>
        <taxon>Brassicaceae</taxon>
        <taxon>Brassiceae</taxon>
        <taxon>Brassica</taxon>
    </lineage>
</organism>
<dbReference type="EMBL" id="QGKW02001911">
    <property type="protein sequence ID" value="KAF2567386.1"/>
    <property type="molecule type" value="Genomic_DNA"/>
</dbReference>
<name>A0A8S9IDJ4_BRACR</name>